<dbReference type="STRING" id="649760.HMPREF0971_01717"/>
<proteinExistence type="predicted"/>
<dbReference type="RefSeq" id="WP_004373224.1">
    <property type="nucleotide sequence ID" value="NZ_GG703885.1"/>
</dbReference>
<dbReference type="HOGENOM" id="CLU_154577_0_0_10"/>
<organism evidence="2 3">
    <name type="scientific">Segatella oris F0302</name>
    <dbReference type="NCBI Taxonomy" id="649760"/>
    <lineage>
        <taxon>Bacteria</taxon>
        <taxon>Pseudomonadati</taxon>
        <taxon>Bacteroidota</taxon>
        <taxon>Bacteroidia</taxon>
        <taxon>Bacteroidales</taxon>
        <taxon>Prevotellaceae</taxon>
        <taxon>Segatella</taxon>
    </lineage>
</organism>
<comment type="caution">
    <text evidence="2">The sequence shown here is derived from an EMBL/GenBank/DDBJ whole genome shotgun (WGS) entry which is preliminary data.</text>
</comment>
<dbReference type="InterPro" id="IPR019533">
    <property type="entry name" value="Peptidase_S26"/>
</dbReference>
<feature type="domain" description="Peptidase S26" evidence="1">
    <location>
        <begin position="16"/>
        <end position="99"/>
    </location>
</feature>
<dbReference type="Pfam" id="PF10502">
    <property type="entry name" value="Peptidase_S26"/>
    <property type="match status" value="1"/>
</dbReference>
<reference evidence="2 3" key="1">
    <citation type="submission" date="2009-11" db="EMBL/GenBank/DDBJ databases">
        <authorList>
            <person name="Weinstock G."/>
            <person name="Sodergren E."/>
            <person name="Clifton S."/>
            <person name="Fulton L."/>
            <person name="Fulton B."/>
            <person name="Courtney L."/>
            <person name="Fronick C."/>
            <person name="Harrison M."/>
            <person name="Strong C."/>
            <person name="Farmer C."/>
            <person name="Delahaunty K."/>
            <person name="Markovic C."/>
            <person name="Hall O."/>
            <person name="Minx P."/>
            <person name="Tomlinson C."/>
            <person name="Mitreva M."/>
            <person name="Nelson J."/>
            <person name="Hou S."/>
            <person name="Wollam A."/>
            <person name="Pepin K.H."/>
            <person name="Johnson M."/>
            <person name="Bhonagiri V."/>
            <person name="Nash W.E."/>
            <person name="Warren W."/>
            <person name="Chinwalla A."/>
            <person name="Mardis E.R."/>
            <person name="Wilson R.K."/>
        </authorList>
    </citation>
    <scope>NUCLEOTIDE SEQUENCE [LARGE SCALE GENOMIC DNA]</scope>
    <source>
        <strain evidence="2 3">F0302</strain>
    </source>
</reference>
<dbReference type="GO" id="GO:0004252">
    <property type="term" value="F:serine-type endopeptidase activity"/>
    <property type="evidence" value="ECO:0007669"/>
    <property type="project" value="InterPro"/>
</dbReference>
<gene>
    <name evidence="2" type="ORF">HMPREF0971_01717</name>
</gene>
<dbReference type="AlphaFoldDB" id="D1QRW1"/>
<protein>
    <recommendedName>
        <fullName evidence="1">Peptidase S26 domain-containing protein</fullName>
    </recommendedName>
</protein>
<dbReference type="Proteomes" id="UP000004079">
    <property type="component" value="Unassembled WGS sequence"/>
</dbReference>
<dbReference type="EMBL" id="ACUZ02000031">
    <property type="protein sequence ID" value="EFB31968.1"/>
    <property type="molecule type" value="Genomic_DNA"/>
</dbReference>
<evidence type="ECO:0000259" key="1">
    <source>
        <dbReference type="Pfam" id="PF10502"/>
    </source>
</evidence>
<accession>D1QRW1</accession>
<dbReference type="SUPFAM" id="SSF51306">
    <property type="entry name" value="LexA/Signal peptidase"/>
    <property type="match status" value="1"/>
</dbReference>
<evidence type="ECO:0000313" key="2">
    <source>
        <dbReference type="EMBL" id="EFB31968.1"/>
    </source>
</evidence>
<name>D1QRW1_9BACT</name>
<evidence type="ECO:0000313" key="3">
    <source>
        <dbReference type="Proteomes" id="UP000004079"/>
    </source>
</evidence>
<dbReference type="InterPro" id="IPR036286">
    <property type="entry name" value="LexA/Signal_pep-like_sf"/>
</dbReference>
<sequence length="143" mass="16015">MRLAVQKGAFMMQQLRAWLLSLGIALLLVIVVRSFAFAIYRVPAASVLRQGDRVMVNMLAHGNYKRGQLIVFGTKEKHLGRIRALPGDTLTIAQKRFVIPMVCCDKCLCEHCYAYLVSTGSGQTLVPYHDIIGPASRLFYLPF</sequence>
<dbReference type="GO" id="GO:0006465">
    <property type="term" value="P:signal peptide processing"/>
    <property type="evidence" value="ECO:0007669"/>
    <property type="project" value="InterPro"/>
</dbReference>
<dbReference type="Gene3D" id="2.10.109.10">
    <property type="entry name" value="Umud Fragment, subunit A"/>
    <property type="match status" value="1"/>
</dbReference>